<evidence type="ECO:0000313" key="13">
    <source>
        <dbReference type="EMBL" id="KAF2753011.1"/>
    </source>
</evidence>
<feature type="signal peptide" evidence="12">
    <location>
        <begin position="1"/>
        <end position="25"/>
    </location>
</feature>
<keyword evidence="9 10" id="KW-0326">Glycosidase</keyword>
<dbReference type="InterPro" id="IPR008928">
    <property type="entry name" value="6-hairpin_glycosidase_sf"/>
</dbReference>
<protein>
    <recommendedName>
        <fullName evidence="4 10">Mannan endo-1,6-alpha-mannosidase</fullName>
        <ecNumber evidence="4 10">3.2.1.101</ecNumber>
    </recommendedName>
</protein>
<dbReference type="EC" id="3.2.1.101" evidence="4 10"/>
<dbReference type="GO" id="GO:0012505">
    <property type="term" value="C:endomembrane system"/>
    <property type="evidence" value="ECO:0007669"/>
    <property type="project" value="UniProtKB-SubCell"/>
</dbReference>
<dbReference type="InterPro" id="IPR005198">
    <property type="entry name" value="Glyco_hydro_76"/>
</dbReference>
<gene>
    <name evidence="13" type="ORF">EJ05DRAFT_458482</name>
</gene>
<comment type="similarity">
    <text evidence="3 10">Belongs to the glycosyl hydrolase 76 family.</text>
</comment>
<dbReference type="Gene3D" id="1.50.10.20">
    <property type="match status" value="1"/>
</dbReference>
<feature type="chain" id="PRO_5025447033" description="Mannan endo-1,6-alpha-mannosidase" evidence="12">
    <location>
        <begin position="26"/>
        <end position="429"/>
    </location>
</feature>
<sequence length="429" mass="47088">MATAWSKVLLSKTTVLLLVCGSVNALDLDVNSQDSIRSAASTVAYGLQSYYRNNASNTDPRDVGTLNLPYYWWESGAMWGSLVDYWAYTGDDRYVENTINAFVTQSGPNRDLMNEKFYGQTGNDDQGFWALSLMSAVENGFPSPSSDQPQYLQVATNAFQTQVGRWDTAGCDGGLRWQIFDSHPGYPYMNTVSNGAFFQLAARLARATKNDTFVEWAEKAWDWVSEKGLIDSTYCTVYDGTNSNNGCSSHDLHQYTYNNGLFMYGAAALYDHTKDTKWSDRAHCLIDAAGVFFTPFDNATDVLYEASCETIGTCNLDMQSFKAYLARWMAKTTVLMPETRDGIFTKLKASASAAARSCSGGNDGVTCGTKWYVGGYDGQYGVGQQITALEVIQSLLVDNAGTPQTSSAPSMTPQVPDEPSMGRGNLKDN</sequence>
<proteinExistence type="inferred from homology"/>
<keyword evidence="8" id="KW-0325">Glycoprotein</keyword>
<evidence type="ECO:0000256" key="4">
    <source>
        <dbReference type="ARBA" id="ARBA00012350"/>
    </source>
</evidence>
<comment type="subcellular location">
    <subcellularLocation>
        <location evidence="2">Endomembrane system</location>
    </subcellularLocation>
</comment>
<dbReference type="GO" id="GO:0009272">
    <property type="term" value="P:fungal-type cell wall biogenesis"/>
    <property type="evidence" value="ECO:0007669"/>
    <property type="project" value="TreeGrafter"/>
</dbReference>
<organism evidence="13 14">
    <name type="scientific">Pseudovirgaria hyperparasitica</name>
    <dbReference type="NCBI Taxonomy" id="470096"/>
    <lineage>
        <taxon>Eukaryota</taxon>
        <taxon>Fungi</taxon>
        <taxon>Dikarya</taxon>
        <taxon>Ascomycota</taxon>
        <taxon>Pezizomycotina</taxon>
        <taxon>Dothideomycetes</taxon>
        <taxon>Dothideomycetes incertae sedis</taxon>
        <taxon>Acrospermales</taxon>
        <taxon>Acrospermaceae</taxon>
        <taxon>Pseudovirgaria</taxon>
    </lineage>
</organism>
<dbReference type="PIRSF" id="PIRSF016302">
    <property type="entry name" value="Man_a_manosd"/>
    <property type="match status" value="1"/>
</dbReference>
<name>A0A6A6VUS6_9PEZI</name>
<dbReference type="EMBL" id="ML996588">
    <property type="protein sequence ID" value="KAF2753011.1"/>
    <property type="molecule type" value="Genomic_DNA"/>
</dbReference>
<dbReference type="FunFam" id="1.50.10.20:FF:000006">
    <property type="entry name" value="Mannan endo-1,6-alpha-mannosidase"/>
    <property type="match status" value="1"/>
</dbReference>
<evidence type="ECO:0000256" key="5">
    <source>
        <dbReference type="ARBA" id="ARBA00022729"/>
    </source>
</evidence>
<accession>A0A6A6VUS6</accession>
<dbReference type="GO" id="GO:0008496">
    <property type="term" value="F:mannan endo-1,6-alpha-mannosidase activity"/>
    <property type="evidence" value="ECO:0007669"/>
    <property type="project" value="UniProtKB-UniRule"/>
</dbReference>
<keyword evidence="6 10" id="KW-0378">Hydrolase</keyword>
<dbReference type="PANTHER" id="PTHR12145:SF36">
    <property type="entry name" value="MANNAN ENDO-1,6-ALPHA-MANNOSIDASE DCW1"/>
    <property type="match status" value="1"/>
</dbReference>
<dbReference type="SUPFAM" id="SSF48208">
    <property type="entry name" value="Six-hairpin glycosidases"/>
    <property type="match status" value="1"/>
</dbReference>
<dbReference type="GO" id="GO:0016052">
    <property type="term" value="P:carbohydrate catabolic process"/>
    <property type="evidence" value="ECO:0007669"/>
    <property type="project" value="InterPro"/>
</dbReference>
<comment type="catalytic activity">
    <reaction evidence="1 10">
        <text>Random hydrolysis of (1-&gt;6)-alpha-D-mannosidic linkages in unbranched (1-&gt;6)-mannans.</text>
        <dbReference type="EC" id="3.2.1.101"/>
    </reaction>
</comment>
<dbReference type="Pfam" id="PF03663">
    <property type="entry name" value="Glyco_hydro_76"/>
    <property type="match status" value="1"/>
</dbReference>
<evidence type="ECO:0000256" key="7">
    <source>
        <dbReference type="ARBA" id="ARBA00023136"/>
    </source>
</evidence>
<keyword evidence="7" id="KW-0472">Membrane</keyword>
<evidence type="ECO:0000256" key="9">
    <source>
        <dbReference type="ARBA" id="ARBA00023295"/>
    </source>
</evidence>
<dbReference type="Proteomes" id="UP000799437">
    <property type="component" value="Unassembled WGS sequence"/>
</dbReference>
<evidence type="ECO:0000256" key="11">
    <source>
        <dbReference type="SAM" id="MobiDB-lite"/>
    </source>
</evidence>
<evidence type="ECO:0000256" key="6">
    <source>
        <dbReference type="ARBA" id="ARBA00022801"/>
    </source>
</evidence>
<evidence type="ECO:0000256" key="2">
    <source>
        <dbReference type="ARBA" id="ARBA00004308"/>
    </source>
</evidence>
<evidence type="ECO:0000256" key="8">
    <source>
        <dbReference type="ARBA" id="ARBA00023180"/>
    </source>
</evidence>
<dbReference type="OrthoDB" id="4187847at2759"/>
<dbReference type="AlphaFoldDB" id="A0A6A6VUS6"/>
<evidence type="ECO:0000256" key="12">
    <source>
        <dbReference type="SAM" id="SignalP"/>
    </source>
</evidence>
<evidence type="ECO:0000256" key="1">
    <source>
        <dbReference type="ARBA" id="ARBA00001452"/>
    </source>
</evidence>
<evidence type="ECO:0000256" key="3">
    <source>
        <dbReference type="ARBA" id="ARBA00009699"/>
    </source>
</evidence>
<evidence type="ECO:0000256" key="10">
    <source>
        <dbReference type="PIRNR" id="PIRNR016302"/>
    </source>
</evidence>
<dbReference type="PANTHER" id="PTHR12145">
    <property type="entry name" value="MANNAN ENDO-1,6-ALPHA-MANNOSIDASE DCW1"/>
    <property type="match status" value="1"/>
</dbReference>
<dbReference type="InterPro" id="IPR014480">
    <property type="entry name" value="Mannan-1_6-alpha_mannosidase"/>
</dbReference>
<dbReference type="GeneID" id="54483611"/>
<evidence type="ECO:0000313" key="14">
    <source>
        <dbReference type="Proteomes" id="UP000799437"/>
    </source>
</evidence>
<dbReference type="RefSeq" id="XP_033595462.1">
    <property type="nucleotide sequence ID" value="XM_033742557.1"/>
</dbReference>
<keyword evidence="14" id="KW-1185">Reference proteome</keyword>
<feature type="region of interest" description="Disordered" evidence="11">
    <location>
        <begin position="400"/>
        <end position="429"/>
    </location>
</feature>
<feature type="compositionally biased region" description="Polar residues" evidence="11">
    <location>
        <begin position="401"/>
        <end position="413"/>
    </location>
</feature>
<keyword evidence="5 12" id="KW-0732">Signal</keyword>
<reference evidence="13" key="1">
    <citation type="journal article" date="2020" name="Stud. Mycol.">
        <title>101 Dothideomycetes genomes: a test case for predicting lifestyles and emergence of pathogens.</title>
        <authorList>
            <person name="Haridas S."/>
            <person name="Albert R."/>
            <person name="Binder M."/>
            <person name="Bloem J."/>
            <person name="Labutti K."/>
            <person name="Salamov A."/>
            <person name="Andreopoulos B."/>
            <person name="Baker S."/>
            <person name="Barry K."/>
            <person name="Bills G."/>
            <person name="Bluhm B."/>
            <person name="Cannon C."/>
            <person name="Castanera R."/>
            <person name="Culley D."/>
            <person name="Daum C."/>
            <person name="Ezra D."/>
            <person name="Gonzalez J."/>
            <person name="Henrissat B."/>
            <person name="Kuo A."/>
            <person name="Liang C."/>
            <person name="Lipzen A."/>
            <person name="Lutzoni F."/>
            <person name="Magnuson J."/>
            <person name="Mondo S."/>
            <person name="Nolan M."/>
            <person name="Ohm R."/>
            <person name="Pangilinan J."/>
            <person name="Park H.-J."/>
            <person name="Ramirez L."/>
            <person name="Alfaro M."/>
            <person name="Sun H."/>
            <person name="Tritt A."/>
            <person name="Yoshinaga Y."/>
            <person name="Zwiers L.-H."/>
            <person name="Turgeon B."/>
            <person name="Goodwin S."/>
            <person name="Spatafora J."/>
            <person name="Crous P."/>
            <person name="Grigoriev I."/>
        </authorList>
    </citation>
    <scope>NUCLEOTIDE SEQUENCE</scope>
    <source>
        <strain evidence="13">CBS 121739</strain>
    </source>
</reference>